<organism evidence="1 2">
    <name type="scientific">Marinifilum breve</name>
    <dbReference type="NCBI Taxonomy" id="2184082"/>
    <lineage>
        <taxon>Bacteria</taxon>
        <taxon>Pseudomonadati</taxon>
        <taxon>Bacteroidota</taxon>
        <taxon>Bacteroidia</taxon>
        <taxon>Marinilabiliales</taxon>
        <taxon>Marinifilaceae</taxon>
    </lineage>
</organism>
<dbReference type="AlphaFoldDB" id="A0A2V4ABB5"/>
<accession>A0A2V4ABB5</accession>
<keyword evidence="2" id="KW-1185">Reference proteome</keyword>
<dbReference type="EMBL" id="QFLI01000004">
    <property type="protein sequence ID" value="PXY01274.1"/>
    <property type="molecule type" value="Genomic_DNA"/>
</dbReference>
<evidence type="ECO:0000313" key="2">
    <source>
        <dbReference type="Proteomes" id="UP000248079"/>
    </source>
</evidence>
<proteinExistence type="predicted"/>
<gene>
    <name evidence="1" type="ORF">DF185_11565</name>
</gene>
<name>A0A2V4ABB5_9BACT</name>
<protein>
    <submittedName>
        <fullName evidence="1">Uncharacterized protein</fullName>
    </submittedName>
</protein>
<reference evidence="1 2" key="1">
    <citation type="submission" date="2018-05" db="EMBL/GenBank/DDBJ databases">
        <title>Marinifilum breve JC075T sp. nov., a marine bacterium isolated from Yongle Blue Hole in the South China Sea.</title>
        <authorList>
            <person name="Fu T."/>
        </authorList>
    </citation>
    <scope>NUCLEOTIDE SEQUENCE [LARGE SCALE GENOMIC DNA]</scope>
    <source>
        <strain evidence="1 2">JC075</strain>
    </source>
</reference>
<sequence length="131" mass="15290">MSTLLELKVRFMKFVQRSLILLFVLLSVSVSAKKLSEAEKRADIITKWMTKKLELSTDQVLKIQVLNLECEQEIDRLTNEKAGFSCMQAVRDSLLQKEVNFKEILTDTQLASYKKSKCELKEKLKKMFKRL</sequence>
<comment type="caution">
    <text evidence="1">The sequence shown here is derived from an EMBL/GenBank/DDBJ whole genome shotgun (WGS) entry which is preliminary data.</text>
</comment>
<dbReference type="Proteomes" id="UP000248079">
    <property type="component" value="Unassembled WGS sequence"/>
</dbReference>
<evidence type="ECO:0000313" key="1">
    <source>
        <dbReference type="EMBL" id="PXY01274.1"/>
    </source>
</evidence>